<comment type="caution">
    <text evidence="2">The sequence shown here is derived from an EMBL/GenBank/DDBJ whole genome shotgun (WGS) entry which is preliminary data.</text>
</comment>
<sequence length="177" mass="19298">MPNTGDSLGPNVSGSQPGDQATPQPQRPPPPRREDDQRGLLTTLTQDSLRARRASSADLQLPWTCPVTHSREKFYTVCSDYALLNQAASFYRPPGSTPREVAPSKQDGSGAPLVKSNTVDLSQGQGQHDGVEEVSDEDFDMEGVSCSNTKPILAWEIDTTNFDAVLTRKPRTSKQDQ</sequence>
<keyword evidence="3" id="KW-1185">Reference proteome</keyword>
<dbReference type="Proteomes" id="UP001356427">
    <property type="component" value="Unassembled WGS sequence"/>
</dbReference>
<name>A0AAN8LK85_9TELE</name>
<evidence type="ECO:0000313" key="2">
    <source>
        <dbReference type="EMBL" id="KAK6313637.1"/>
    </source>
</evidence>
<gene>
    <name evidence="2" type="ORF">J4Q44_G00150960</name>
</gene>
<feature type="region of interest" description="Disordered" evidence="1">
    <location>
        <begin position="92"/>
        <end position="142"/>
    </location>
</feature>
<reference evidence="2 3" key="1">
    <citation type="submission" date="2021-04" db="EMBL/GenBank/DDBJ databases">
        <authorList>
            <person name="De Guttry C."/>
            <person name="Zahm M."/>
            <person name="Klopp C."/>
            <person name="Cabau C."/>
            <person name="Louis A."/>
            <person name="Berthelot C."/>
            <person name="Parey E."/>
            <person name="Roest Crollius H."/>
            <person name="Montfort J."/>
            <person name="Robinson-Rechavi M."/>
            <person name="Bucao C."/>
            <person name="Bouchez O."/>
            <person name="Gislard M."/>
            <person name="Lluch J."/>
            <person name="Milhes M."/>
            <person name="Lampietro C."/>
            <person name="Lopez Roques C."/>
            <person name="Donnadieu C."/>
            <person name="Braasch I."/>
            <person name="Desvignes T."/>
            <person name="Postlethwait J."/>
            <person name="Bobe J."/>
            <person name="Wedekind C."/>
            <person name="Guiguen Y."/>
        </authorList>
    </citation>
    <scope>NUCLEOTIDE SEQUENCE [LARGE SCALE GENOMIC DNA]</scope>
    <source>
        <strain evidence="2">Cs_M1</strain>
        <tissue evidence="2">Blood</tissue>
    </source>
</reference>
<feature type="compositionally biased region" description="Acidic residues" evidence="1">
    <location>
        <begin position="132"/>
        <end position="141"/>
    </location>
</feature>
<feature type="compositionally biased region" description="Polar residues" evidence="1">
    <location>
        <begin position="1"/>
        <end position="22"/>
    </location>
</feature>
<evidence type="ECO:0000256" key="1">
    <source>
        <dbReference type="SAM" id="MobiDB-lite"/>
    </source>
</evidence>
<feature type="region of interest" description="Disordered" evidence="1">
    <location>
        <begin position="1"/>
        <end position="57"/>
    </location>
</feature>
<proteinExistence type="predicted"/>
<dbReference type="AlphaFoldDB" id="A0AAN8LK85"/>
<organism evidence="2 3">
    <name type="scientific">Coregonus suidteri</name>
    <dbReference type="NCBI Taxonomy" id="861788"/>
    <lineage>
        <taxon>Eukaryota</taxon>
        <taxon>Metazoa</taxon>
        <taxon>Chordata</taxon>
        <taxon>Craniata</taxon>
        <taxon>Vertebrata</taxon>
        <taxon>Euteleostomi</taxon>
        <taxon>Actinopterygii</taxon>
        <taxon>Neopterygii</taxon>
        <taxon>Teleostei</taxon>
        <taxon>Protacanthopterygii</taxon>
        <taxon>Salmoniformes</taxon>
        <taxon>Salmonidae</taxon>
        <taxon>Coregoninae</taxon>
        <taxon>Coregonus</taxon>
    </lineage>
</organism>
<feature type="compositionally biased region" description="Polar residues" evidence="1">
    <location>
        <begin position="115"/>
        <end position="126"/>
    </location>
</feature>
<dbReference type="EMBL" id="JAGTTL010000013">
    <property type="protein sequence ID" value="KAK6313637.1"/>
    <property type="molecule type" value="Genomic_DNA"/>
</dbReference>
<protein>
    <submittedName>
        <fullName evidence="2">Uncharacterized protein</fullName>
    </submittedName>
</protein>
<evidence type="ECO:0000313" key="3">
    <source>
        <dbReference type="Proteomes" id="UP001356427"/>
    </source>
</evidence>
<accession>A0AAN8LK85</accession>